<evidence type="ECO:0000259" key="1">
    <source>
        <dbReference type="Pfam" id="PF01850"/>
    </source>
</evidence>
<name>A0A4R5DKN9_9BACT</name>
<dbReference type="RefSeq" id="WP_131959842.1">
    <property type="nucleotide sequence ID" value="NZ_SMFL01000006.1"/>
</dbReference>
<evidence type="ECO:0000313" key="3">
    <source>
        <dbReference type="Proteomes" id="UP000294850"/>
    </source>
</evidence>
<dbReference type="Proteomes" id="UP000294850">
    <property type="component" value="Unassembled WGS sequence"/>
</dbReference>
<dbReference type="InterPro" id="IPR002716">
    <property type="entry name" value="PIN_dom"/>
</dbReference>
<gene>
    <name evidence="2" type="ORF">E0F88_18155</name>
</gene>
<dbReference type="SUPFAM" id="SSF88723">
    <property type="entry name" value="PIN domain-like"/>
    <property type="match status" value="1"/>
</dbReference>
<dbReference type="EMBL" id="SMFL01000006">
    <property type="protein sequence ID" value="TDE13967.1"/>
    <property type="molecule type" value="Genomic_DNA"/>
</dbReference>
<dbReference type="InterPro" id="IPR029060">
    <property type="entry name" value="PIN-like_dom_sf"/>
</dbReference>
<reference evidence="2 3" key="1">
    <citation type="submission" date="2019-03" db="EMBL/GenBank/DDBJ databases">
        <title>Dyadobacter AR-3-6 sp. nov., isolated from arctic soil.</title>
        <authorList>
            <person name="Chaudhary D.K."/>
        </authorList>
    </citation>
    <scope>NUCLEOTIDE SEQUENCE [LARGE SCALE GENOMIC DNA]</scope>
    <source>
        <strain evidence="2 3">AR-3-6</strain>
    </source>
</reference>
<dbReference type="Pfam" id="PF01850">
    <property type="entry name" value="PIN"/>
    <property type="match status" value="1"/>
</dbReference>
<dbReference type="AlphaFoldDB" id="A0A4R5DKN9"/>
<organism evidence="2 3">
    <name type="scientific">Dyadobacter psychrotolerans</name>
    <dbReference type="NCBI Taxonomy" id="2541721"/>
    <lineage>
        <taxon>Bacteria</taxon>
        <taxon>Pseudomonadati</taxon>
        <taxon>Bacteroidota</taxon>
        <taxon>Cytophagia</taxon>
        <taxon>Cytophagales</taxon>
        <taxon>Spirosomataceae</taxon>
        <taxon>Dyadobacter</taxon>
    </lineage>
</organism>
<comment type="caution">
    <text evidence="2">The sequence shown here is derived from an EMBL/GenBank/DDBJ whole genome shotgun (WGS) entry which is preliminary data.</text>
</comment>
<dbReference type="OrthoDB" id="952635at2"/>
<dbReference type="Gene3D" id="3.40.50.1010">
    <property type="entry name" value="5'-nuclease"/>
    <property type="match status" value="1"/>
</dbReference>
<feature type="domain" description="PIN" evidence="1">
    <location>
        <begin position="1"/>
        <end position="86"/>
    </location>
</feature>
<keyword evidence="3" id="KW-1185">Reference proteome</keyword>
<protein>
    <submittedName>
        <fullName evidence="2">PIN domain-containing protein</fullName>
    </submittedName>
</protein>
<sequence length="97" mass="11314">MSTLVIQEVGYGLARYEVANSIISQELEYWNTLNVKTIEITNITRALYLAQQIGYKHINDCIHTALAESLNCNRFYTYNKSDYKRIQKHTDLQIIIL</sequence>
<accession>A0A4R5DKN9</accession>
<evidence type="ECO:0000313" key="2">
    <source>
        <dbReference type="EMBL" id="TDE13967.1"/>
    </source>
</evidence>
<proteinExistence type="predicted"/>